<name>A0AAV9UDT9_9PEZI</name>
<gene>
    <name evidence="2" type="ORF">TWF730_002271</name>
</gene>
<dbReference type="AlphaFoldDB" id="A0AAV9UDT9"/>
<sequence>MSSPTQKSSLENLPLEIKIEIFEALDSVYDLEALRTTCSTFYNILESPHNVGSVYLDLILRGKVGEVLYTLSVFRTFGRDGRIRPMENEIASMAPTEKSKYLQELYEYRKTARWFSNLFFATRAHKYGDPIPDSNSKLFVPSRTENMKLDETFLLIWLLAEIAFMSSKPETDSYKAFEEVVEDLISRVVVRCEAEVAADFGVMYGAGMMILELLTPIVLRYAKTVNPQQVAELGDPVGCLDCYHKTGIPSLILSKRGLNGYQKLLMADESVQHSVIEEYYQTELINRSDNFPEFYKTPLFISFLDRVELSDEDQDKADKVISSRPLAKRSTVALRNEIPSQDATKVFDIDAMFCDDDRLKSLGYFSIEDESENWGSEWPSTFEEQLESDPCHCLDEWACPKRYELWKDKTKYDGESEDAPVWGVHFQRRNSNSSSYYAAMGQRAQL</sequence>
<organism evidence="2 3">
    <name type="scientific">Orbilia blumenaviensis</name>
    <dbReference type="NCBI Taxonomy" id="1796055"/>
    <lineage>
        <taxon>Eukaryota</taxon>
        <taxon>Fungi</taxon>
        <taxon>Dikarya</taxon>
        <taxon>Ascomycota</taxon>
        <taxon>Pezizomycotina</taxon>
        <taxon>Orbiliomycetes</taxon>
        <taxon>Orbiliales</taxon>
        <taxon>Orbiliaceae</taxon>
        <taxon>Orbilia</taxon>
    </lineage>
</organism>
<feature type="domain" description="F-box" evidence="1">
    <location>
        <begin position="7"/>
        <end position="58"/>
    </location>
</feature>
<reference evidence="2 3" key="1">
    <citation type="submission" date="2019-10" db="EMBL/GenBank/DDBJ databases">
        <authorList>
            <person name="Palmer J.M."/>
        </authorList>
    </citation>
    <scope>NUCLEOTIDE SEQUENCE [LARGE SCALE GENOMIC DNA]</scope>
    <source>
        <strain evidence="2 3">TWF730</strain>
    </source>
</reference>
<dbReference type="InterPro" id="IPR036047">
    <property type="entry name" value="F-box-like_dom_sf"/>
</dbReference>
<dbReference type="CDD" id="cd09917">
    <property type="entry name" value="F-box_SF"/>
    <property type="match status" value="1"/>
</dbReference>
<dbReference type="EMBL" id="JAVHNS010000012">
    <property type="protein sequence ID" value="KAK6338197.1"/>
    <property type="molecule type" value="Genomic_DNA"/>
</dbReference>
<accession>A0AAV9UDT9</accession>
<evidence type="ECO:0000313" key="3">
    <source>
        <dbReference type="Proteomes" id="UP001373714"/>
    </source>
</evidence>
<proteinExistence type="predicted"/>
<evidence type="ECO:0000259" key="1">
    <source>
        <dbReference type="PROSITE" id="PS50181"/>
    </source>
</evidence>
<evidence type="ECO:0000313" key="2">
    <source>
        <dbReference type="EMBL" id="KAK6338197.1"/>
    </source>
</evidence>
<dbReference type="Proteomes" id="UP001373714">
    <property type="component" value="Unassembled WGS sequence"/>
</dbReference>
<protein>
    <recommendedName>
        <fullName evidence="1">F-box domain-containing protein</fullName>
    </recommendedName>
</protein>
<dbReference type="InterPro" id="IPR001810">
    <property type="entry name" value="F-box_dom"/>
</dbReference>
<dbReference type="SUPFAM" id="SSF81383">
    <property type="entry name" value="F-box domain"/>
    <property type="match status" value="1"/>
</dbReference>
<keyword evidence="3" id="KW-1185">Reference proteome</keyword>
<comment type="caution">
    <text evidence="2">The sequence shown here is derived from an EMBL/GenBank/DDBJ whole genome shotgun (WGS) entry which is preliminary data.</text>
</comment>
<dbReference type="PROSITE" id="PS50181">
    <property type="entry name" value="FBOX"/>
    <property type="match status" value="1"/>
</dbReference>